<evidence type="ECO:0000256" key="3">
    <source>
        <dbReference type="ARBA" id="ARBA00022837"/>
    </source>
</evidence>
<dbReference type="EMBL" id="FNUE01000001">
    <property type="protein sequence ID" value="SEE06544.1"/>
    <property type="molecule type" value="Genomic_DNA"/>
</dbReference>
<dbReference type="InterPro" id="IPR014718">
    <property type="entry name" value="GH-type_carb-bd"/>
</dbReference>
<dbReference type="GO" id="GO:0005975">
    <property type="term" value="P:carbohydrate metabolic process"/>
    <property type="evidence" value="ECO:0007669"/>
    <property type="project" value="InterPro"/>
</dbReference>
<dbReference type="OrthoDB" id="9795355at2"/>
<dbReference type="STRING" id="1300348.I602_1200"/>
<dbReference type="AlphaFoldDB" id="A0A0N0UNH6"/>
<reference evidence="4 6" key="1">
    <citation type="submission" date="2015-07" db="EMBL/GenBank/DDBJ databases">
        <title>Genome of Polaribacter dokdonenesis DSW-5, isolated from seawater off Dokdo in Korea.</title>
        <authorList>
            <person name="Yoon K."/>
            <person name="Song J.Y."/>
            <person name="Kim J.F."/>
        </authorList>
    </citation>
    <scope>NUCLEOTIDE SEQUENCE [LARGE SCALE GENOMIC DNA]</scope>
    <source>
        <strain evidence="4 6">DSW-5</strain>
    </source>
</reference>
<name>A0A0N0UNH6_9FLAO</name>
<dbReference type="GO" id="GO:0016853">
    <property type="term" value="F:isomerase activity"/>
    <property type="evidence" value="ECO:0007669"/>
    <property type="project" value="InterPro"/>
</dbReference>
<comment type="subunit">
    <text evidence="2">Monomer.</text>
</comment>
<dbReference type="Proteomes" id="UP000037716">
    <property type="component" value="Unassembled WGS sequence"/>
</dbReference>
<evidence type="ECO:0000256" key="2">
    <source>
        <dbReference type="ARBA" id="ARBA00011245"/>
    </source>
</evidence>
<dbReference type="PATRIC" id="fig|1300348.6.peg.1199"/>
<dbReference type="CDD" id="cd01081">
    <property type="entry name" value="Aldose_epim"/>
    <property type="match status" value="1"/>
</dbReference>
<dbReference type="InterPro" id="IPR011013">
    <property type="entry name" value="Gal_mutarotase_sf_dom"/>
</dbReference>
<evidence type="ECO:0000313" key="6">
    <source>
        <dbReference type="Proteomes" id="UP000037716"/>
    </source>
</evidence>
<evidence type="ECO:0000313" key="7">
    <source>
        <dbReference type="Proteomes" id="UP000183071"/>
    </source>
</evidence>
<dbReference type="Proteomes" id="UP000183071">
    <property type="component" value="Unassembled WGS sequence"/>
</dbReference>
<keyword evidence="7" id="KW-1185">Reference proteome</keyword>
<dbReference type="Pfam" id="PF01263">
    <property type="entry name" value="Aldose_epim"/>
    <property type="match status" value="1"/>
</dbReference>
<protein>
    <submittedName>
        <fullName evidence="4">Aldose 1-epimerase</fullName>
    </submittedName>
</protein>
<sequence length="263" mass="30451">MKSIIVLENNNSKVRIEKGELISFIFNNEEFIHQKGNKGWRKSDDEMFPVIGPTSKNNYRMHTKKGNAIQDQHGLLRELTYELYYSDATSAKFIKSYAANTKINNAKFPEKSTEPLLNWPFDFSFEKNFTLKEGILEIDFKITSEEGMPYMLGYHPAFLLSDTGKDTLVANDKKITLEDIYEVGHNAFPVLNTDKIILQNTDRKHLEISTTGFNNFMLWTQVNNMLCIEPITQYTSYTDQKFSEENMRISKGVNEFSVHIKVI</sequence>
<dbReference type="Gene3D" id="2.70.98.10">
    <property type="match status" value="1"/>
</dbReference>
<dbReference type="GO" id="GO:0030246">
    <property type="term" value="F:carbohydrate binding"/>
    <property type="evidence" value="ECO:0007669"/>
    <property type="project" value="InterPro"/>
</dbReference>
<gene>
    <name evidence="4" type="ORF">I602_1200</name>
    <name evidence="5" type="ORF">SAMN05444353_0572</name>
</gene>
<reference evidence="5 7" key="2">
    <citation type="submission" date="2016-10" db="EMBL/GenBank/DDBJ databases">
        <authorList>
            <person name="Varghese N."/>
            <person name="Submissions S."/>
        </authorList>
    </citation>
    <scope>NUCLEOTIDE SEQUENCE [LARGE SCALE GENOMIC DNA]</scope>
    <source>
        <strain evidence="5 7">DSW-5</strain>
    </source>
</reference>
<evidence type="ECO:0000313" key="5">
    <source>
        <dbReference type="EMBL" id="SEE06544.1"/>
    </source>
</evidence>
<accession>A0A0N0UNH6</accession>
<proteinExistence type="predicted"/>
<keyword evidence="3" id="KW-0106">Calcium</keyword>
<dbReference type="SUPFAM" id="SSF74650">
    <property type="entry name" value="Galactose mutarotase-like"/>
    <property type="match status" value="1"/>
</dbReference>
<comment type="caution">
    <text evidence="4">The sequence shown here is derived from an EMBL/GenBank/DDBJ whole genome shotgun (WGS) entry which is preliminary data.</text>
</comment>
<evidence type="ECO:0000313" key="4">
    <source>
        <dbReference type="EMBL" id="KOY51640.1"/>
    </source>
</evidence>
<dbReference type="InterPro" id="IPR008183">
    <property type="entry name" value="Aldose_1/G6P_1-epimerase"/>
</dbReference>
<evidence type="ECO:0000256" key="1">
    <source>
        <dbReference type="ARBA" id="ARBA00001913"/>
    </source>
</evidence>
<organism evidence="4 6">
    <name type="scientific">Polaribacter dokdonensis DSW-5</name>
    <dbReference type="NCBI Taxonomy" id="1300348"/>
    <lineage>
        <taxon>Bacteria</taxon>
        <taxon>Pseudomonadati</taxon>
        <taxon>Bacteroidota</taxon>
        <taxon>Flavobacteriia</taxon>
        <taxon>Flavobacteriales</taxon>
        <taxon>Flavobacteriaceae</taxon>
    </lineage>
</organism>
<comment type="cofactor">
    <cofactor evidence="1">
        <name>Ca(2+)</name>
        <dbReference type="ChEBI" id="CHEBI:29108"/>
    </cofactor>
</comment>
<dbReference type="RefSeq" id="WP_053973799.1">
    <property type="nucleotide sequence ID" value="NZ_FNUE01000001.1"/>
</dbReference>
<dbReference type="EMBL" id="LGBR01000001">
    <property type="protein sequence ID" value="KOY51640.1"/>
    <property type="molecule type" value="Genomic_DNA"/>
</dbReference>